<dbReference type="SUPFAM" id="SSF103506">
    <property type="entry name" value="Mitochondrial carrier"/>
    <property type="match status" value="1"/>
</dbReference>
<dbReference type="OrthoDB" id="428293at2759"/>
<feature type="repeat" description="Solcar" evidence="10">
    <location>
        <begin position="231"/>
        <end position="318"/>
    </location>
</feature>
<dbReference type="VEuPathDB" id="FungiDB:BO70DRAFT_419730"/>
<keyword evidence="7 12" id="KW-1133">Transmembrane helix</keyword>
<evidence type="ECO:0000256" key="12">
    <source>
        <dbReference type="SAM" id="Phobius"/>
    </source>
</evidence>
<accession>A0A317WTB9</accession>
<keyword evidence="6" id="KW-0999">Mitochondrion inner membrane</keyword>
<evidence type="ECO:0000313" key="14">
    <source>
        <dbReference type="Proteomes" id="UP000247233"/>
    </source>
</evidence>
<comment type="subcellular location">
    <subcellularLocation>
        <location evidence="1">Mitochondrion inner membrane</location>
        <topology evidence="1">Multi-pass membrane protein</topology>
    </subcellularLocation>
</comment>
<dbReference type="InterPro" id="IPR023395">
    <property type="entry name" value="MCP_dom_sf"/>
</dbReference>
<keyword evidence="14" id="KW-1185">Reference proteome</keyword>
<organism evidence="13 14">
    <name type="scientific">Aspergillus heteromorphus CBS 117.55</name>
    <dbReference type="NCBI Taxonomy" id="1448321"/>
    <lineage>
        <taxon>Eukaryota</taxon>
        <taxon>Fungi</taxon>
        <taxon>Dikarya</taxon>
        <taxon>Ascomycota</taxon>
        <taxon>Pezizomycotina</taxon>
        <taxon>Eurotiomycetes</taxon>
        <taxon>Eurotiomycetidae</taxon>
        <taxon>Eurotiales</taxon>
        <taxon>Aspergillaceae</taxon>
        <taxon>Aspergillus</taxon>
        <taxon>Aspergillus subgen. Circumdati</taxon>
    </lineage>
</organism>
<keyword evidence="4 10" id="KW-0812">Transmembrane</keyword>
<evidence type="ECO:0000256" key="7">
    <source>
        <dbReference type="ARBA" id="ARBA00022989"/>
    </source>
</evidence>
<feature type="transmembrane region" description="Helical" evidence="12">
    <location>
        <begin position="174"/>
        <end position="195"/>
    </location>
</feature>
<evidence type="ECO:0000256" key="4">
    <source>
        <dbReference type="ARBA" id="ARBA00022692"/>
    </source>
</evidence>
<dbReference type="GO" id="GO:0015215">
    <property type="term" value="F:nucleotide transmembrane transporter activity"/>
    <property type="evidence" value="ECO:0007669"/>
    <property type="project" value="UniProtKB-ARBA"/>
</dbReference>
<evidence type="ECO:0000256" key="1">
    <source>
        <dbReference type="ARBA" id="ARBA00004448"/>
    </source>
</evidence>
<keyword evidence="8" id="KW-0496">Mitochondrion</keyword>
<dbReference type="RefSeq" id="XP_025401714.1">
    <property type="nucleotide sequence ID" value="XM_025547494.1"/>
</dbReference>
<evidence type="ECO:0000256" key="11">
    <source>
        <dbReference type="RuleBase" id="RU000488"/>
    </source>
</evidence>
<keyword evidence="9 10" id="KW-0472">Membrane</keyword>
<dbReference type="InterPro" id="IPR018108">
    <property type="entry name" value="MCP_transmembrane"/>
</dbReference>
<evidence type="ECO:0000256" key="10">
    <source>
        <dbReference type="PROSITE-ProRule" id="PRU00282"/>
    </source>
</evidence>
<evidence type="ECO:0000256" key="3">
    <source>
        <dbReference type="ARBA" id="ARBA00022448"/>
    </source>
</evidence>
<dbReference type="PANTHER" id="PTHR45683">
    <property type="entry name" value="MITOCHONDRIAL NICOTINAMIDE ADENINE DINUCLEOTIDE TRANSPORTER 1-RELATED-RELATED"/>
    <property type="match status" value="1"/>
</dbReference>
<protein>
    <submittedName>
        <fullName evidence="13">Putative mitochondrial folate carrier protein Flx1</fullName>
    </submittedName>
</protein>
<dbReference type="InterPro" id="IPR044712">
    <property type="entry name" value="SLC25A32-like"/>
</dbReference>
<evidence type="ECO:0000256" key="2">
    <source>
        <dbReference type="ARBA" id="ARBA00006375"/>
    </source>
</evidence>
<comment type="caution">
    <text evidence="13">The sequence shown here is derived from an EMBL/GenBank/DDBJ whole genome shotgun (WGS) entry which is preliminary data.</text>
</comment>
<dbReference type="InterPro" id="IPR002067">
    <property type="entry name" value="MCP"/>
</dbReference>
<keyword evidence="3 11" id="KW-0813">Transport</keyword>
<evidence type="ECO:0000313" key="13">
    <source>
        <dbReference type="EMBL" id="PWY88178.1"/>
    </source>
</evidence>
<dbReference type="GO" id="GO:0005743">
    <property type="term" value="C:mitochondrial inner membrane"/>
    <property type="evidence" value="ECO:0007669"/>
    <property type="project" value="UniProtKB-SubCell"/>
</dbReference>
<comment type="similarity">
    <text evidence="2 11">Belongs to the mitochondrial carrier (TC 2.A.29) family.</text>
</comment>
<evidence type="ECO:0000256" key="9">
    <source>
        <dbReference type="ARBA" id="ARBA00023136"/>
    </source>
</evidence>
<sequence length="325" mass="35742">MGTHSTRIETIAGTAAGIVTPICLHPLDLVKTRLQVRSNAPPTWGDSTRLIRDILHEGGGRALYRGLSPNLIGNVTGLGLYFLLYSSFNQMLLATSRIKRDGKGRLNMYEYFLTSGAAGAITTILTNPIWVIKTRMLTTSAHASSISVPNDRYAYPSFFIGMKTIYRTEGLGGFYRGLVPGMFGVFHGAFQFMAYEKMKFWLGARKASSGSLLHAPSSAGISGGSAQPASLNMLDIAISSGLSRIFANVLTYPHQVLRSRMQAATNQTDIPRRLVPIIRSMWRENGIAAFYRGLGPGLFRILPGTWLTFMTYEKVKTFLGDQRMV</sequence>
<gene>
    <name evidence="13" type="ORF">BO70DRAFT_419730</name>
</gene>
<dbReference type="Proteomes" id="UP000247233">
    <property type="component" value="Unassembled WGS sequence"/>
</dbReference>
<evidence type="ECO:0000256" key="5">
    <source>
        <dbReference type="ARBA" id="ARBA00022737"/>
    </source>
</evidence>
<evidence type="ECO:0000256" key="8">
    <source>
        <dbReference type="ARBA" id="ARBA00023128"/>
    </source>
</evidence>
<dbReference type="PRINTS" id="PR00926">
    <property type="entry name" value="MITOCARRIER"/>
</dbReference>
<proteinExistence type="inferred from homology"/>
<feature type="repeat" description="Solcar" evidence="10">
    <location>
        <begin position="106"/>
        <end position="201"/>
    </location>
</feature>
<reference evidence="13 14" key="1">
    <citation type="submission" date="2016-12" db="EMBL/GenBank/DDBJ databases">
        <title>The genomes of Aspergillus section Nigri reveals drivers in fungal speciation.</title>
        <authorList>
            <consortium name="DOE Joint Genome Institute"/>
            <person name="Vesth T.C."/>
            <person name="Nybo J."/>
            <person name="Theobald S."/>
            <person name="Brandl J."/>
            <person name="Frisvad J.C."/>
            <person name="Nielsen K.F."/>
            <person name="Lyhne E.K."/>
            <person name="Kogle M.E."/>
            <person name="Kuo A."/>
            <person name="Riley R."/>
            <person name="Clum A."/>
            <person name="Nolan M."/>
            <person name="Lipzen A."/>
            <person name="Salamov A."/>
            <person name="Henrissat B."/>
            <person name="Wiebenga A."/>
            <person name="De Vries R.P."/>
            <person name="Grigoriev I.V."/>
            <person name="Mortensen U.H."/>
            <person name="Andersen M.R."/>
            <person name="Baker S.E."/>
        </authorList>
    </citation>
    <scope>NUCLEOTIDE SEQUENCE [LARGE SCALE GENOMIC DNA]</scope>
    <source>
        <strain evidence="13 14">CBS 117.55</strain>
    </source>
</reference>
<dbReference type="Pfam" id="PF00153">
    <property type="entry name" value="Mito_carr"/>
    <property type="match status" value="3"/>
</dbReference>
<dbReference type="AlphaFoldDB" id="A0A317WTB9"/>
<dbReference type="EMBL" id="MSFL01000005">
    <property type="protein sequence ID" value="PWY88178.1"/>
    <property type="molecule type" value="Genomic_DNA"/>
</dbReference>
<evidence type="ECO:0000256" key="6">
    <source>
        <dbReference type="ARBA" id="ARBA00022792"/>
    </source>
</evidence>
<name>A0A317WTB9_9EURO</name>
<feature type="transmembrane region" description="Helical" evidence="12">
    <location>
        <begin position="109"/>
        <end position="130"/>
    </location>
</feature>
<feature type="repeat" description="Solcar" evidence="10">
    <location>
        <begin position="4"/>
        <end position="91"/>
    </location>
</feature>
<dbReference type="GeneID" id="37069731"/>
<dbReference type="PROSITE" id="PS50920">
    <property type="entry name" value="SOLCAR"/>
    <property type="match status" value="3"/>
</dbReference>
<dbReference type="Gene3D" id="1.50.40.10">
    <property type="entry name" value="Mitochondrial carrier domain"/>
    <property type="match status" value="2"/>
</dbReference>
<feature type="transmembrane region" description="Helical" evidence="12">
    <location>
        <begin position="71"/>
        <end position="88"/>
    </location>
</feature>
<keyword evidence="5" id="KW-0677">Repeat</keyword>